<proteinExistence type="predicted"/>
<sequence>MFFLSTVHSLSSSLYSHLLFLFLYLLYLSSFFFLSPFPLFPSFLSFIPPYLPFSQCFIYFPILSPFLLPPSLFLRPLPIFLLFISSISPKSVFLILLFYHFTFSVFSSFIPVLCLSLLSLFYPPNSNSFSSLFSCLSNSPHYFPLSTIFSLSSSHHFPYVLSFSFSIYSISCLSLIPSTFLSLITPYLPYSVIYTFPFLSLFFPSTSVSSFFTFLLSFLNLFLLMLPLYPFAFPSFSDSVLYLSLFYLSLLLSSNSSTFSCYYNFNMYNTCLSVRYFLFFPPILSFITSYSFLLLIRFSFNFLSLPSQSLLSLSVPQSYAILFFLPFFTTSHLFHLPIFL</sequence>
<keyword evidence="3" id="KW-1185">Reference proteome</keyword>
<dbReference type="Proteomes" id="UP000792457">
    <property type="component" value="Unassembled WGS sequence"/>
</dbReference>
<feature type="transmembrane region" description="Helical" evidence="1">
    <location>
        <begin position="187"/>
        <end position="204"/>
    </location>
</feature>
<reference evidence="2" key="2">
    <citation type="submission" date="2017-10" db="EMBL/GenBank/DDBJ databases">
        <title>Ladona fulva Genome sequencing and assembly.</title>
        <authorList>
            <person name="Murali S."/>
            <person name="Richards S."/>
            <person name="Bandaranaike D."/>
            <person name="Bellair M."/>
            <person name="Blankenburg K."/>
            <person name="Chao H."/>
            <person name="Dinh H."/>
            <person name="Doddapaneni H."/>
            <person name="Dugan-Rocha S."/>
            <person name="Elkadiri S."/>
            <person name="Gnanaolivu R."/>
            <person name="Hernandez B."/>
            <person name="Skinner E."/>
            <person name="Javaid M."/>
            <person name="Lee S."/>
            <person name="Li M."/>
            <person name="Ming W."/>
            <person name="Munidasa M."/>
            <person name="Muniz J."/>
            <person name="Nguyen L."/>
            <person name="Hughes D."/>
            <person name="Osuji N."/>
            <person name="Pu L.-L."/>
            <person name="Puazo M."/>
            <person name="Qu C."/>
            <person name="Quiroz J."/>
            <person name="Raj R."/>
            <person name="Weissenberger G."/>
            <person name="Xin Y."/>
            <person name="Zou X."/>
            <person name="Han Y."/>
            <person name="Worley K."/>
            <person name="Muzny D."/>
            <person name="Gibbs R."/>
        </authorList>
    </citation>
    <scope>NUCLEOTIDE SEQUENCE</scope>
    <source>
        <strain evidence="2">Sampled in the wild</strain>
    </source>
</reference>
<evidence type="ECO:0000313" key="2">
    <source>
        <dbReference type="EMBL" id="KAG8222497.1"/>
    </source>
</evidence>
<reference evidence="2" key="1">
    <citation type="submission" date="2013-04" db="EMBL/GenBank/DDBJ databases">
        <authorList>
            <person name="Qu J."/>
            <person name="Murali S.C."/>
            <person name="Bandaranaike D."/>
            <person name="Bellair M."/>
            <person name="Blankenburg K."/>
            <person name="Chao H."/>
            <person name="Dinh H."/>
            <person name="Doddapaneni H."/>
            <person name="Downs B."/>
            <person name="Dugan-Rocha S."/>
            <person name="Elkadiri S."/>
            <person name="Gnanaolivu R.D."/>
            <person name="Hernandez B."/>
            <person name="Javaid M."/>
            <person name="Jayaseelan J.C."/>
            <person name="Lee S."/>
            <person name="Li M."/>
            <person name="Ming W."/>
            <person name="Munidasa M."/>
            <person name="Muniz J."/>
            <person name="Nguyen L."/>
            <person name="Ongeri F."/>
            <person name="Osuji N."/>
            <person name="Pu L.-L."/>
            <person name="Puazo M."/>
            <person name="Qu C."/>
            <person name="Quiroz J."/>
            <person name="Raj R."/>
            <person name="Weissenberger G."/>
            <person name="Xin Y."/>
            <person name="Zou X."/>
            <person name="Han Y."/>
            <person name="Richards S."/>
            <person name="Worley K."/>
            <person name="Muzny D."/>
            <person name="Gibbs R."/>
        </authorList>
    </citation>
    <scope>NUCLEOTIDE SEQUENCE</scope>
    <source>
        <strain evidence="2">Sampled in the wild</strain>
    </source>
</reference>
<feature type="transmembrane region" description="Helical" evidence="1">
    <location>
        <begin position="12"/>
        <end position="34"/>
    </location>
</feature>
<organism evidence="2 3">
    <name type="scientific">Ladona fulva</name>
    <name type="common">Scarce chaser dragonfly</name>
    <name type="synonym">Libellula fulva</name>
    <dbReference type="NCBI Taxonomy" id="123851"/>
    <lineage>
        <taxon>Eukaryota</taxon>
        <taxon>Metazoa</taxon>
        <taxon>Ecdysozoa</taxon>
        <taxon>Arthropoda</taxon>
        <taxon>Hexapoda</taxon>
        <taxon>Insecta</taxon>
        <taxon>Pterygota</taxon>
        <taxon>Palaeoptera</taxon>
        <taxon>Odonata</taxon>
        <taxon>Epiprocta</taxon>
        <taxon>Anisoptera</taxon>
        <taxon>Libelluloidea</taxon>
        <taxon>Libellulidae</taxon>
        <taxon>Ladona</taxon>
    </lineage>
</organism>
<feature type="transmembrane region" description="Helical" evidence="1">
    <location>
        <begin position="241"/>
        <end position="265"/>
    </location>
</feature>
<gene>
    <name evidence="2" type="ORF">J437_LFUL009599</name>
</gene>
<feature type="transmembrane region" description="Helical" evidence="1">
    <location>
        <begin position="277"/>
        <end position="300"/>
    </location>
</feature>
<dbReference type="EMBL" id="KZ308136">
    <property type="protein sequence ID" value="KAG8222497.1"/>
    <property type="molecule type" value="Genomic_DNA"/>
</dbReference>
<keyword evidence="1" id="KW-0812">Transmembrane</keyword>
<protein>
    <submittedName>
        <fullName evidence="2">Uncharacterized protein</fullName>
    </submittedName>
</protein>
<feature type="transmembrane region" description="Helical" evidence="1">
    <location>
        <begin position="80"/>
        <end position="99"/>
    </location>
</feature>
<keyword evidence="1" id="KW-0472">Membrane</keyword>
<feature type="transmembrane region" description="Helical" evidence="1">
    <location>
        <begin position="105"/>
        <end position="122"/>
    </location>
</feature>
<keyword evidence="1" id="KW-1133">Transmembrane helix</keyword>
<evidence type="ECO:0000313" key="3">
    <source>
        <dbReference type="Proteomes" id="UP000792457"/>
    </source>
</evidence>
<dbReference type="AlphaFoldDB" id="A0A8K0JTN2"/>
<name>A0A8K0JTN2_LADFU</name>
<feature type="transmembrane region" description="Helical" evidence="1">
    <location>
        <begin position="320"/>
        <end position="339"/>
    </location>
</feature>
<accession>A0A8K0JTN2</accession>
<feature type="transmembrane region" description="Helical" evidence="1">
    <location>
        <begin position="46"/>
        <end position="68"/>
    </location>
</feature>
<feature type="transmembrane region" description="Helical" evidence="1">
    <location>
        <begin position="211"/>
        <end position="229"/>
    </location>
</feature>
<evidence type="ECO:0000256" key="1">
    <source>
        <dbReference type="SAM" id="Phobius"/>
    </source>
</evidence>
<comment type="caution">
    <text evidence="2">The sequence shown here is derived from an EMBL/GenBank/DDBJ whole genome shotgun (WGS) entry which is preliminary data.</text>
</comment>